<reference evidence="6" key="1">
    <citation type="submission" date="2019-12" db="EMBL/GenBank/DDBJ databases">
        <title>Genome sequencing and annotation of Brassica cretica.</title>
        <authorList>
            <person name="Studholme D.J."/>
            <person name="Sarris P."/>
        </authorList>
    </citation>
    <scope>NUCLEOTIDE SEQUENCE</scope>
    <source>
        <strain evidence="6">PFS-109/04</strain>
        <tissue evidence="6">Leaf</tissue>
    </source>
</reference>
<dbReference type="InterPro" id="IPR010666">
    <property type="entry name" value="Znf_GRF"/>
</dbReference>
<feature type="region of interest" description="Disordered" evidence="4">
    <location>
        <begin position="1"/>
        <end position="28"/>
    </location>
</feature>
<evidence type="ECO:0000259" key="5">
    <source>
        <dbReference type="Pfam" id="PF06839"/>
    </source>
</evidence>
<sequence>MSNQTKGSSSSAPGGARSRRRRGEKQRGIPQLCRCGEEAVIRTSGTTKNPGRLFYCCPKGSEEVDDFPPIAFISGCMLMLPHS</sequence>
<evidence type="ECO:0000256" key="2">
    <source>
        <dbReference type="ARBA" id="ARBA00022771"/>
    </source>
</evidence>
<keyword evidence="1" id="KW-0479">Metal-binding</keyword>
<dbReference type="Proteomes" id="UP000712600">
    <property type="component" value="Unassembled WGS sequence"/>
</dbReference>
<evidence type="ECO:0000313" key="7">
    <source>
        <dbReference type="Proteomes" id="UP000712600"/>
    </source>
</evidence>
<name>A0A8S9S5T7_BRACR</name>
<dbReference type="EMBL" id="QGKX02000088">
    <property type="protein sequence ID" value="KAF3588066.1"/>
    <property type="molecule type" value="Genomic_DNA"/>
</dbReference>
<evidence type="ECO:0000256" key="4">
    <source>
        <dbReference type="SAM" id="MobiDB-lite"/>
    </source>
</evidence>
<gene>
    <name evidence="6" type="ORF">F2Q69_00028808</name>
</gene>
<proteinExistence type="predicted"/>
<keyword evidence="3" id="KW-0862">Zinc</keyword>
<feature type="compositionally biased region" description="Low complexity" evidence="4">
    <location>
        <begin position="7"/>
        <end position="16"/>
    </location>
</feature>
<keyword evidence="2" id="KW-0863">Zinc-finger</keyword>
<dbReference type="AlphaFoldDB" id="A0A8S9S5T7"/>
<feature type="domain" description="GRF-type" evidence="5">
    <location>
        <begin position="32"/>
        <end position="62"/>
    </location>
</feature>
<evidence type="ECO:0000256" key="3">
    <source>
        <dbReference type="ARBA" id="ARBA00022833"/>
    </source>
</evidence>
<dbReference type="Pfam" id="PF06839">
    <property type="entry name" value="Zn_ribbon_GRF"/>
    <property type="match status" value="1"/>
</dbReference>
<organism evidence="6 7">
    <name type="scientific">Brassica cretica</name>
    <name type="common">Mustard</name>
    <dbReference type="NCBI Taxonomy" id="69181"/>
    <lineage>
        <taxon>Eukaryota</taxon>
        <taxon>Viridiplantae</taxon>
        <taxon>Streptophyta</taxon>
        <taxon>Embryophyta</taxon>
        <taxon>Tracheophyta</taxon>
        <taxon>Spermatophyta</taxon>
        <taxon>Magnoliopsida</taxon>
        <taxon>eudicotyledons</taxon>
        <taxon>Gunneridae</taxon>
        <taxon>Pentapetalae</taxon>
        <taxon>rosids</taxon>
        <taxon>malvids</taxon>
        <taxon>Brassicales</taxon>
        <taxon>Brassicaceae</taxon>
        <taxon>Brassiceae</taxon>
        <taxon>Brassica</taxon>
    </lineage>
</organism>
<comment type="caution">
    <text evidence="6">The sequence shown here is derived from an EMBL/GenBank/DDBJ whole genome shotgun (WGS) entry which is preliminary data.</text>
</comment>
<evidence type="ECO:0000313" key="6">
    <source>
        <dbReference type="EMBL" id="KAF3588066.1"/>
    </source>
</evidence>
<evidence type="ECO:0000256" key="1">
    <source>
        <dbReference type="ARBA" id="ARBA00022723"/>
    </source>
</evidence>
<protein>
    <recommendedName>
        <fullName evidence="5">GRF-type domain-containing protein</fullName>
    </recommendedName>
</protein>
<accession>A0A8S9S5T7</accession>
<dbReference type="PANTHER" id="PTHR33248">
    <property type="entry name" value="ZINC ION-BINDING PROTEIN"/>
    <property type="match status" value="1"/>
</dbReference>
<dbReference type="GO" id="GO:0008270">
    <property type="term" value="F:zinc ion binding"/>
    <property type="evidence" value="ECO:0007669"/>
    <property type="project" value="UniProtKB-KW"/>
</dbReference>